<evidence type="ECO:0000313" key="10">
    <source>
        <dbReference type="EMBL" id="BAU56819.1"/>
    </source>
</evidence>
<comment type="pathway">
    <text evidence="9">Glycolipid biosynthesis; KDO(2)-lipid A biosynthesis; KDO(2)-lipid A from CMP-3-deoxy-D-manno-octulosonate and lipid IV(A): step 3/4.</text>
</comment>
<comment type="catalytic activity">
    <reaction evidence="9">
        <text>an alpha-Kdo-(2-&gt;4)-alpha-Kdo-(2-&gt;6)-lipid IVA + a fatty acyl-[ACP] = an alpha-Kdo-(2-&gt;4)-alpha-Kdo-(2-&gt;6)-(acyl)-lipid IVA + holo-[ACP]</text>
        <dbReference type="Rhea" id="RHEA:69396"/>
        <dbReference type="Rhea" id="RHEA-COMP:9685"/>
        <dbReference type="Rhea" id="RHEA-COMP:14125"/>
        <dbReference type="ChEBI" id="CHEBI:64479"/>
        <dbReference type="ChEBI" id="CHEBI:138651"/>
        <dbReference type="ChEBI" id="CHEBI:176429"/>
        <dbReference type="ChEBI" id="CHEBI:176430"/>
        <dbReference type="EC" id="2.3.1.241"/>
    </reaction>
</comment>
<dbReference type="NCBIfam" id="TIGR02207">
    <property type="entry name" value="lipid_A_htrB"/>
    <property type="match status" value="1"/>
</dbReference>
<keyword evidence="8 9" id="KW-0012">Acyltransferase</keyword>
<feature type="short sequence motif" description="HXXXXD motif" evidence="9">
    <location>
        <begin position="146"/>
        <end position="151"/>
    </location>
</feature>
<dbReference type="GO" id="GO:0009245">
    <property type="term" value="P:lipid A biosynthetic process"/>
    <property type="evidence" value="ECO:0007669"/>
    <property type="project" value="InterPro"/>
</dbReference>
<comment type="subcellular location">
    <subcellularLocation>
        <location evidence="9">Cell inner membrane</location>
        <topology evidence="9">Single-pass membrane protein</topology>
    </subcellularLocation>
</comment>
<name>A0A0X8X745_HALHR</name>
<keyword evidence="2 9" id="KW-0997">Cell inner membrane</keyword>
<dbReference type="UniPathway" id="UPA00030"/>
<comment type="similarity">
    <text evidence="9">Belongs to the LpxL/LpxM/LpxP family.</text>
</comment>
<comment type="pathway">
    <text evidence="9">Bacterial outer membrane biogenesis; lipopolysaccharide biosynthesis.</text>
</comment>
<evidence type="ECO:0000313" key="11">
    <source>
        <dbReference type="Proteomes" id="UP000218890"/>
    </source>
</evidence>
<comment type="function">
    <text evidence="9">Catalyzes the transfer of an acyl chain from an acyl-[acyl-carrier-protein] (ACP) to a Kdo(2)-lipid IV(A) to form a Kdo(2)-(acyl)-lipid IV(A).</text>
</comment>
<evidence type="ECO:0000256" key="5">
    <source>
        <dbReference type="ARBA" id="ARBA00022985"/>
    </source>
</evidence>
<dbReference type="RefSeq" id="WP_096407164.1">
    <property type="nucleotide sequence ID" value="NZ_AP017372.2"/>
</dbReference>
<reference evidence="10" key="1">
    <citation type="submission" date="2016-02" db="EMBL/GenBank/DDBJ databases">
        <title>Halorhodospira halochloris DSM-1059 complete genome, version 2.</title>
        <authorList>
            <person name="Tsukatani Y."/>
        </authorList>
    </citation>
    <scope>NUCLEOTIDE SEQUENCE</scope>
    <source>
        <strain evidence="10">DSM 1059</strain>
    </source>
</reference>
<keyword evidence="4 9" id="KW-0812">Transmembrane</keyword>
<evidence type="ECO:0000256" key="3">
    <source>
        <dbReference type="ARBA" id="ARBA00022679"/>
    </source>
</evidence>
<dbReference type="OrthoDB" id="9803456at2"/>
<evidence type="ECO:0000256" key="9">
    <source>
        <dbReference type="HAMAP-Rule" id="MF_01942"/>
    </source>
</evidence>
<evidence type="ECO:0000256" key="4">
    <source>
        <dbReference type="ARBA" id="ARBA00022692"/>
    </source>
</evidence>
<evidence type="ECO:0000256" key="1">
    <source>
        <dbReference type="ARBA" id="ARBA00022475"/>
    </source>
</evidence>
<dbReference type="CDD" id="cd07984">
    <property type="entry name" value="LPLAT_LABLAT-like"/>
    <property type="match status" value="1"/>
</dbReference>
<keyword evidence="11" id="KW-1185">Reference proteome</keyword>
<dbReference type="InterPro" id="IPR004960">
    <property type="entry name" value="LipA_acyltrans"/>
</dbReference>
<dbReference type="GO" id="GO:0009103">
    <property type="term" value="P:lipopolysaccharide biosynthetic process"/>
    <property type="evidence" value="ECO:0007669"/>
    <property type="project" value="UniProtKB-UniRule"/>
</dbReference>
<gene>
    <name evidence="9" type="primary">lpxL</name>
    <name evidence="10" type="synonym">lpxL_2</name>
    <name evidence="10" type="ORF">HH1059_01450</name>
</gene>
<dbReference type="KEGG" id="hhk:HH1059_01450"/>
<dbReference type="PANTHER" id="PTHR30606:SF9">
    <property type="entry name" value="LIPID A BIOSYNTHESIS LAUROYLTRANSFERASE"/>
    <property type="match status" value="1"/>
</dbReference>
<sequence>MTSTKRKRRGGQSTPTDDRLLRLRFCHPRFWVTWLQFGLLRIAASLSLQTREMVGAKLGAIGWHLAPEPRRIVLRNLEICFPELDEHQRQEMAQQNFRNMGIGLTDIGAAWWLSDEHIAELFDVEGLEHLRAAQASGKGILLLSCHMMGLEISGAKLRQLTNFKVLYREDRNPLTATIIRRARRRKVDNVISNHDMRGMMRALKSGDVIWYAPDQNISPRRGGIFAPFFGISAATTPASARLAERTGCIVLPYYPKRLPDGRYRLIFEPPLEDFPGGDLHEATARINRTIERWVREQPEQYFWAHKRFKSRPDGEPKVY</sequence>
<evidence type="ECO:0000256" key="8">
    <source>
        <dbReference type="ARBA" id="ARBA00023315"/>
    </source>
</evidence>
<keyword evidence="7 9" id="KW-0472">Membrane</keyword>
<proteinExistence type="inferred from homology"/>
<keyword evidence="5 9" id="KW-0448">Lipopolysaccharide biosynthesis</keyword>
<dbReference type="UniPathway" id="UPA00360">
    <property type="reaction ID" value="UER00485"/>
</dbReference>
<dbReference type="HAMAP" id="MF_01942">
    <property type="entry name" value="Lipid_A_LpxL_LpxP"/>
    <property type="match status" value="1"/>
</dbReference>
<dbReference type="PANTHER" id="PTHR30606">
    <property type="entry name" value="LIPID A BIOSYNTHESIS LAUROYL ACYLTRANSFERASE"/>
    <property type="match status" value="1"/>
</dbReference>
<dbReference type="Pfam" id="PF03279">
    <property type="entry name" value="Lip_A_acyltrans"/>
    <property type="match status" value="1"/>
</dbReference>
<dbReference type="GO" id="GO:0036104">
    <property type="term" value="P:Kdo2-lipid A biosynthetic process"/>
    <property type="evidence" value="ECO:0007669"/>
    <property type="project" value="UniProtKB-UniRule"/>
</dbReference>
<keyword evidence="3 9" id="KW-0808">Transferase</keyword>
<dbReference type="EC" id="2.3.1.241" evidence="9"/>
<keyword evidence="6 9" id="KW-1133">Transmembrane helix</keyword>
<dbReference type="AlphaFoldDB" id="A0A0X8X745"/>
<dbReference type="GO" id="GO:0005886">
    <property type="term" value="C:plasma membrane"/>
    <property type="evidence" value="ECO:0007669"/>
    <property type="project" value="UniProtKB-SubCell"/>
</dbReference>
<keyword evidence="1 9" id="KW-1003">Cell membrane</keyword>
<dbReference type="EMBL" id="AP017372">
    <property type="protein sequence ID" value="BAU56819.1"/>
    <property type="molecule type" value="Genomic_DNA"/>
</dbReference>
<protein>
    <recommendedName>
        <fullName evidence="9">Lipid A biosynthesis acyltransferase</fullName>
        <ecNumber evidence="9">2.3.1.241</ecNumber>
    </recommendedName>
    <alternativeName>
        <fullName evidence="9">Kdo(2)-lipid IV(A) acyltransferase</fullName>
    </alternativeName>
</protein>
<dbReference type="GO" id="GO:0008913">
    <property type="term" value="F:Kdo2-lipid IVA acyltransferase activity"/>
    <property type="evidence" value="ECO:0007669"/>
    <property type="project" value="UniProtKB-EC"/>
</dbReference>
<organism evidence="10 11">
    <name type="scientific">Halorhodospira halochloris</name>
    <name type="common">Ectothiorhodospira halochloris</name>
    <dbReference type="NCBI Taxonomy" id="1052"/>
    <lineage>
        <taxon>Bacteria</taxon>
        <taxon>Pseudomonadati</taxon>
        <taxon>Pseudomonadota</taxon>
        <taxon>Gammaproteobacteria</taxon>
        <taxon>Chromatiales</taxon>
        <taxon>Ectothiorhodospiraceae</taxon>
        <taxon>Halorhodospira</taxon>
    </lineage>
</organism>
<dbReference type="PIRSF" id="PIRSF026649">
    <property type="entry name" value="MsbB"/>
    <property type="match status" value="1"/>
</dbReference>
<dbReference type="Proteomes" id="UP000218890">
    <property type="component" value="Chromosome"/>
</dbReference>
<evidence type="ECO:0000256" key="2">
    <source>
        <dbReference type="ARBA" id="ARBA00022519"/>
    </source>
</evidence>
<accession>A0A0X8X745</accession>
<evidence type="ECO:0000256" key="6">
    <source>
        <dbReference type="ARBA" id="ARBA00022989"/>
    </source>
</evidence>
<evidence type="ECO:0000256" key="7">
    <source>
        <dbReference type="ARBA" id="ARBA00023136"/>
    </source>
</evidence>
<dbReference type="InterPro" id="IPR011920">
    <property type="entry name" value="Lipid_A_LpxL_LpxP"/>
</dbReference>